<reference evidence="1 2" key="1">
    <citation type="submission" date="2018-05" db="EMBL/GenBank/DDBJ databases">
        <title>Genomic Encyclopedia of Type Strains, Phase IV (KMG-IV): sequencing the most valuable type-strain genomes for metagenomic binning, comparative biology and taxonomic classification.</title>
        <authorList>
            <person name="Goeker M."/>
        </authorList>
    </citation>
    <scope>NUCLEOTIDE SEQUENCE [LARGE SCALE GENOMIC DNA]</scope>
    <source>
        <strain evidence="1 2">DSM 28556</strain>
    </source>
</reference>
<keyword evidence="2" id="KW-1185">Reference proteome</keyword>
<dbReference type="Proteomes" id="UP000247978">
    <property type="component" value="Unassembled WGS sequence"/>
</dbReference>
<evidence type="ECO:0000313" key="1">
    <source>
        <dbReference type="EMBL" id="PXW80388.1"/>
    </source>
</evidence>
<dbReference type="AlphaFoldDB" id="A0A2V3VHT5"/>
<organism evidence="1 2">
    <name type="scientific">Pseudogracilibacillus auburnensis</name>
    <dbReference type="NCBI Taxonomy" id="1494959"/>
    <lineage>
        <taxon>Bacteria</taxon>
        <taxon>Bacillati</taxon>
        <taxon>Bacillota</taxon>
        <taxon>Bacilli</taxon>
        <taxon>Bacillales</taxon>
        <taxon>Bacillaceae</taxon>
        <taxon>Pseudogracilibacillus</taxon>
    </lineage>
</organism>
<dbReference type="EMBL" id="QJJQ01000028">
    <property type="protein sequence ID" value="PXW80388.1"/>
    <property type="molecule type" value="Genomic_DNA"/>
</dbReference>
<proteinExistence type="predicted"/>
<name>A0A2V3VHT5_9BACI</name>
<comment type="caution">
    <text evidence="1">The sequence shown here is derived from an EMBL/GenBank/DDBJ whole genome shotgun (WGS) entry which is preliminary data.</text>
</comment>
<protein>
    <submittedName>
        <fullName evidence="1">Uncharacterized protein</fullName>
    </submittedName>
</protein>
<accession>A0A2V3VHT5</accession>
<sequence length="68" mass="7715">MRNLNIKILLKQIKSVKVDCKNIKEHLGTFTVIENGRAVNDGKNIDHEVGESLFKIAQENGISRYGLY</sequence>
<gene>
    <name evidence="1" type="ORF">DFR56_1284</name>
</gene>
<evidence type="ECO:0000313" key="2">
    <source>
        <dbReference type="Proteomes" id="UP000247978"/>
    </source>
</evidence>